<accession>X1HWX9</accession>
<feature type="domain" description="Peptidase S8/S53" evidence="4">
    <location>
        <begin position="184"/>
        <end position="250"/>
    </location>
</feature>
<keyword evidence="1" id="KW-0645">Protease</keyword>
<gene>
    <name evidence="5" type="ORF">S03H2_37602</name>
</gene>
<dbReference type="PANTHER" id="PTHR42884">
    <property type="entry name" value="PROPROTEIN CONVERTASE SUBTILISIN/KEXIN-RELATED"/>
    <property type="match status" value="1"/>
</dbReference>
<evidence type="ECO:0000256" key="1">
    <source>
        <dbReference type="ARBA" id="ARBA00022670"/>
    </source>
</evidence>
<dbReference type="InterPro" id="IPR000209">
    <property type="entry name" value="Peptidase_S8/S53_dom"/>
</dbReference>
<sequence>SELYQFNPYSNNGTTLLIEFSIFDNNNDNFAEEIDAITGLRRKLLRWEEIVFQLSLTGMENRFSYQDESLVKVREDYKIEFIVKRESSDFTPQQIEIFSKYDIEIYEELSSLNSSIIYIPLSFNGQSIYSFLDELIEFPGISYIEPNFYDQLAFVPNDFFYATDQYDMPLIGMETAWNYQLGSSSVRVAVLDSGIDYNHPDLSANYIPLGYDWVNSDPDPMDDNNHGSHCAGTIAAVINNVIGVAGMAQVSIFAEKDAFKSF</sequence>
<feature type="non-terminal residue" evidence="5">
    <location>
        <position position="1"/>
    </location>
</feature>
<comment type="caution">
    <text evidence="5">The sequence shown here is derived from an EMBL/GenBank/DDBJ whole genome shotgun (WGS) entry which is preliminary data.</text>
</comment>
<evidence type="ECO:0000256" key="3">
    <source>
        <dbReference type="ARBA" id="ARBA00022825"/>
    </source>
</evidence>
<dbReference type="InterPro" id="IPR023827">
    <property type="entry name" value="Peptidase_S8_Asp-AS"/>
</dbReference>
<dbReference type="SUPFAM" id="SSF52743">
    <property type="entry name" value="Subtilisin-like"/>
    <property type="match status" value="1"/>
</dbReference>
<evidence type="ECO:0000256" key="2">
    <source>
        <dbReference type="ARBA" id="ARBA00022801"/>
    </source>
</evidence>
<dbReference type="PROSITE" id="PS00136">
    <property type="entry name" value="SUBTILASE_ASP"/>
    <property type="match status" value="1"/>
</dbReference>
<dbReference type="PROSITE" id="PS00137">
    <property type="entry name" value="SUBTILASE_HIS"/>
    <property type="match status" value="1"/>
</dbReference>
<dbReference type="PRINTS" id="PR00723">
    <property type="entry name" value="SUBTILISIN"/>
</dbReference>
<keyword evidence="3" id="KW-0720">Serine protease</keyword>
<dbReference type="PANTHER" id="PTHR42884:SF14">
    <property type="entry name" value="NEUROENDOCRINE CONVERTASE 1"/>
    <property type="match status" value="1"/>
</dbReference>
<protein>
    <recommendedName>
        <fullName evidence="4">Peptidase S8/S53 domain-containing protein</fullName>
    </recommendedName>
</protein>
<name>X1HWX9_9ZZZZ</name>
<dbReference type="PROSITE" id="PS51892">
    <property type="entry name" value="SUBTILASE"/>
    <property type="match status" value="1"/>
</dbReference>
<organism evidence="5">
    <name type="scientific">marine sediment metagenome</name>
    <dbReference type="NCBI Taxonomy" id="412755"/>
    <lineage>
        <taxon>unclassified sequences</taxon>
        <taxon>metagenomes</taxon>
        <taxon>ecological metagenomes</taxon>
    </lineage>
</organism>
<dbReference type="InterPro" id="IPR036852">
    <property type="entry name" value="Peptidase_S8/S53_dom_sf"/>
</dbReference>
<dbReference type="InterPro" id="IPR015500">
    <property type="entry name" value="Peptidase_S8_subtilisin-rel"/>
</dbReference>
<dbReference type="GO" id="GO:0016485">
    <property type="term" value="P:protein processing"/>
    <property type="evidence" value="ECO:0007669"/>
    <property type="project" value="TreeGrafter"/>
</dbReference>
<keyword evidence="2" id="KW-0378">Hydrolase</keyword>
<dbReference type="Pfam" id="PF00082">
    <property type="entry name" value="Peptidase_S8"/>
    <property type="match status" value="1"/>
</dbReference>
<dbReference type="Gene3D" id="3.40.50.200">
    <property type="entry name" value="Peptidase S8/S53 domain"/>
    <property type="match status" value="1"/>
</dbReference>
<dbReference type="GO" id="GO:0004252">
    <property type="term" value="F:serine-type endopeptidase activity"/>
    <property type="evidence" value="ECO:0007669"/>
    <property type="project" value="InterPro"/>
</dbReference>
<evidence type="ECO:0000313" key="5">
    <source>
        <dbReference type="EMBL" id="GAH49813.1"/>
    </source>
</evidence>
<dbReference type="AlphaFoldDB" id="X1HWX9"/>
<reference evidence="5" key="1">
    <citation type="journal article" date="2014" name="Front. Microbiol.">
        <title>High frequency of phylogenetically diverse reductive dehalogenase-homologous genes in deep subseafloor sedimentary metagenomes.</title>
        <authorList>
            <person name="Kawai M."/>
            <person name="Futagami T."/>
            <person name="Toyoda A."/>
            <person name="Takaki Y."/>
            <person name="Nishi S."/>
            <person name="Hori S."/>
            <person name="Arai W."/>
            <person name="Tsubouchi T."/>
            <person name="Morono Y."/>
            <person name="Uchiyama I."/>
            <person name="Ito T."/>
            <person name="Fujiyama A."/>
            <person name="Inagaki F."/>
            <person name="Takami H."/>
        </authorList>
    </citation>
    <scope>NUCLEOTIDE SEQUENCE</scope>
    <source>
        <strain evidence="5">Expedition CK06-06</strain>
    </source>
</reference>
<dbReference type="EMBL" id="BARU01023152">
    <property type="protein sequence ID" value="GAH49813.1"/>
    <property type="molecule type" value="Genomic_DNA"/>
</dbReference>
<evidence type="ECO:0000259" key="4">
    <source>
        <dbReference type="Pfam" id="PF00082"/>
    </source>
</evidence>
<dbReference type="GO" id="GO:0016020">
    <property type="term" value="C:membrane"/>
    <property type="evidence" value="ECO:0007669"/>
    <property type="project" value="TreeGrafter"/>
</dbReference>
<dbReference type="InterPro" id="IPR022398">
    <property type="entry name" value="Peptidase_S8_His-AS"/>
</dbReference>
<proteinExistence type="predicted"/>